<evidence type="ECO:0000256" key="1">
    <source>
        <dbReference type="SAM" id="Phobius"/>
    </source>
</evidence>
<keyword evidence="1" id="KW-1133">Transmembrane helix</keyword>
<evidence type="ECO:0000313" key="2">
    <source>
        <dbReference type="EMBL" id="MEX0428522.1"/>
    </source>
</evidence>
<dbReference type="Proteomes" id="UP001556631">
    <property type="component" value="Unassembled WGS sequence"/>
</dbReference>
<gene>
    <name evidence="2" type="ORF">AB3X52_12900</name>
</gene>
<proteinExistence type="predicted"/>
<protein>
    <recommendedName>
        <fullName evidence="4">DUF3068 domain-containing protein</fullName>
    </recommendedName>
</protein>
<keyword evidence="1" id="KW-0472">Membrane</keyword>
<accession>A0ABV3T1M9</accession>
<feature type="transmembrane region" description="Helical" evidence="1">
    <location>
        <begin position="193"/>
        <end position="216"/>
    </location>
</feature>
<evidence type="ECO:0000313" key="3">
    <source>
        <dbReference type="Proteomes" id="UP001556631"/>
    </source>
</evidence>
<dbReference type="EMBL" id="JBFPJR010000022">
    <property type="protein sequence ID" value="MEX0428522.1"/>
    <property type="molecule type" value="Genomic_DNA"/>
</dbReference>
<comment type="caution">
    <text evidence="2">The sequence shown here is derived from an EMBL/GenBank/DDBJ whole genome shotgun (WGS) entry which is preliminary data.</text>
</comment>
<organism evidence="2 3">
    <name type="scientific">Nocardioides eburneus</name>
    <dbReference type="NCBI Taxonomy" id="3231482"/>
    <lineage>
        <taxon>Bacteria</taxon>
        <taxon>Bacillati</taxon>
        <taxon>Actinomycetota</taxon>
        <taxon>Actinomycetes</taxon>
        <taxon>Propionibacteriales</taxon>
        <taxon>Nocardioidaceae</taxon>
        <taxon>Nocardioides</taxon>
    </lineage>
</organism>
<dbReference type="RefSeq" id="WP_367994493.1">
    <property type="nucleotide sequence ID" value="NZ_JBFPJR010000022.1"/>
</dbReference>
<evidence type="ECO:0008006" key="4">
    <source>
        <dbReference type="Google" id="ProtNLM"/>
    </source>
</evidence>
<reference evidence="2 3" key="1">
    <citation type="submission" date="2024-07" db="EMBL/GenBank/DDBJ databases">
        <authorList>
            <person name="Lee S."/>
            <person name="Kang M."/>
        </authorList>
    </citation>
    <scope>NUCLEOTIDE SEQUENCE [LARGE SCALE GENOMIC DNA]</scope>
    <source>
        <strain evidence="2 3">DS6</strain>
    </source>
</reference>
<keyword evidence="3" id="KW-1185">Reference proteome</keyword>
<keyword evidence="1" id="KW-0812">Transmembrane</keyword>
<name>A0ABV3T1M9_9ACTN</name>
<sequence>MPRRAPSAASFVLTAVLVAVAVVGLPLPSYAGAFSTYVTTVTKVAPAAPGVTAKAARDGESITVRNTSATPLVVDGYQGEAYLKITAHGVWQNQLSPAVYLNKEQTIGNIPPSADAKKPPQWKKIADDNAATWHDHRIHWMGNVEPPAVQKDPDHEHLISNWKIPTALLTSNGHQRSGHIDGTLVYMPATKHLGAWITGGVIALAVVVLVGINLVYRRRRSRRLA</sequence>